<sequence length="139" mass="15689">MKKTIILSLVLGLGIMLSGCSEKKEPAGEEKEVTLHVVVEDKVNGKELVNKDITQTGQINTLYDFLEKCEELDVVFKDGSYGAYIDEMSGLKQDFNKGPWWLYESDNNETCKESGMCPAVEELKIQDGDSFKFLYTKDM</sequence>
<dbReference type="RefSeq" id="WP_115716348.1">
    <property type="nucleotide sequence ID" value="NZ_AP019695.1"/>
</dbReference>
<evidence type="ECO:0008006" key="3">
    <source>
        <dbReference type="Google" id="ProtNLM"/>
    </source>
</evidence>
<evidence type="ECO:0000313" key="2">
    <source>
        <dbReference type="Proteomes" id="UP000464754"/>
    </source>
</evidence>
<name>A0A6N4TKN7_9FIRM</name>
<gene>
    <name evidence="1" type="ORF">Aargi30884_20440</name>
</gene>
<keyword evidence="2" id="KW-1185">Reference proteome</keyword>
<accession>A0A6N4TKN7</accession>
<protein>
    <recommendedName>
        <fullName evidence="3">DUF4430 domain-containing protein</fullName>
    </recommendedName>
</protein>
<organism evidence="1 2">
    <name type="scientific">Amedibacterium intestinale</name>
    <dbReference type="NCBI Taxonomy" id="2583452"/>
    <lineage>
        <taxon>Bacteria</taxon>
        <taxon>Bacillati</taxon>
        <taxon>Bacillota</taxon>
        <taxon>Erysipelotrichia</taxon>
        <taxon>Erysipelotrichales</taxon>
        <taxon>Erysipelotrichaceae</taxon>
        <taxon>Amedibacterium</taxon>
    </lineage>
</organism>
<dbReference type="KEGG" id="aarg:Aargi30884_20440"/>
<dbReference type="Gene3D" id="2.170.130.30">
    <property type="match status" value="1"/>
</dbReference>
<dbReference type="Proteomes" id="UP000464754">
    <property type="component" value="Chromosome"/>
</dbReference>
<dbReference type="PROSITE" id="PS51257">
    <property type="entry name" value="PROKAR_LIPOPROTEIN"/>
    <property type="match status" value="1"/>
</dbReference>
<dbReference type="AlphaFoldDB" id="A0A6N4TKN7"/>
<reference evidence="2" key="1">
    <citation type="submission" date="2019-05" db="EMBL/GenBank/DDBJ databases">
        <title>Complete genome sequencing of Absiella argi strain JCM 30884.</title>
        <authorList>
            <person name="Sakamoto M."/>
            <person name="Murakami T."/>
            <person name="Mori H."/>
        </authorList>
    </citation>
    <scope>NUCLEOTIDE SEQUENCE [LARGE SCALE GENOMIC DNA]</scope>
    <source>
        <strain evidence="2">JCM 30884</strain>
    </source>
</reference>
<evidence type="ECO:0000313" key="1">
    <source>
        <dbReference type="EMBL" id="BBK23141.1"/>
    </source>
</evidence>
<proteinExistence type="predicted"/>
<dbReference type="EMBL" id="AP019695">
    <property type="protein sequence ID" value="BBK23141.1"/>
    <property type="molecule type" value="Genomic_DNA"/>
</dbReference>